<organism evidence="1 2">
    <name type="scientific">Zunongwangia pacifica</name>
    <dbReference type="NCBI Taxonomy" id="2911062"/>
    <lineage>
        <taxon>Bacteria</taxon>
        <taxon>Pseudomonadati</taxon>
        <taxon>Bacteroidota</taxon>
        <taxon>Flavobacteriia</taxon>
        <taxon>Flavobacteriales</taxon>
        <taxon>Flavobacteriaceae</taxon>
        <taxon>Zunongwangia</taxon>
    </lineage>
</organism>
<proteinExistence type="predicted"/>
<dbReference type="EMBL" id="JAKHSK010000006">
    <property type="protein sequence ID" value="MCL6217742.1"/>
    <property type="molecule type" value="Genomic_DNA"/>
</dbReference>
<evidence type="ECO:0000313" key="1">
    <source>
        <dbReference type="EMBL" id="MCL6217742.1"/>
    </source>
</evidence>
<accession>A0A9X2CP80</accession>
<evidence type="ECO:0000313" key="2">
    <source>
        <dbReference type="Proteomes" id="UP001139521"/>
    </source>
</evidence>
<keyword evidence="2" id="KW-1185">Reference proteome</keyword>
<sequence length="178" mass="20835">MEIIGTGKNDLKFIRHKAFNSKLFLPISTYVSYKLEHDWDDYNELFHAVNYIENIKNIEGVWFDIHTIQNNDRIIGVLTIVGGEIEKLGIPHDSQTTSTLLLKYFHIIDKGMGYGSYWLKSVIFPYYQSKNYSKILISSSHPKSFNFYEKIGKEMESYTKMSDNQLHERKCKTFSISL</sequence>
<dbReference type="AlphaFoldDB" id="A0A9X2CP80"/>
<reference evidence="1" key="1">
    <citation type="submission" date="2022-01" db="EMBL/GenBank/DDBJ databases">
        <title>Genome sequencing of Zunongwangia sp. M21534 genome.</title>
        <authorList>
            <person name="Chen Y."/>
            <person name="Dong C."/>
            <person name="Shao Z."/>
        </authorList>
    </citation>
    <scope>NUCLEOTIDE SEQUENCE</scope>
    <source>
        <strain evidence="1">MCCC M21534</strain>
    </source>
</reference>
<name>A0A9X2CP80_9FLAO</name>
<dbReference type="Proteomes" id="UP001139521">
    <property type="component" value="Unassembled WGS sequence"/>
</dbReference>
<gene>
    <name evidence="1" type="ORF">L1967_05475</name>
</gene>
<comment type="caution">
    <text evidence="1">The sequence shown here is derived from an EMBL/GenBank/DDBJ whole genome shotgun (WGS) entry which is preliminary data.</text>
</comment>
<protein>
    <submittedName>
        <fullName evidence="1">Uncharacterized protein</fullName>
    </submittedName>
</protein>
<dbReference type="RefSeq" id="WP_249600722.1">
    <property type="nucleotide sequence ID" value="NZ_JAKHSK010000006.1"/>
</dbReference>